<feature type="signal peptide" evidence="4">
    <location>
        <begin position="1"/>
        <end position="24"/>
    </location>
</feature>
<dbReference type="InterPro" id="IPR036942">
    <property type="entry name" value="Beta-barrel_TonB_sf"/>
</dbReference>
<dbReference type="RefSeq" id="WP_379690570.1">
    <property type="nucleotide sequence ID" value="NZ_JBHMEX010000052.1"/>
</dbReference>
<feature type="chain" id="PRO_5047419631" evidence="4">
    <location>
        <begin position="25"/>
        <end position="950"/>
    </location>
</feature>
<keyword evidence="6" id="KW-1185">Reference proteome</keyword>
<evidence type="ECO:0000256" key="2">
    <source>
        <dbReference type="ARBA" id="ARBA00023136"/>
    </source>
</evidence>
<dbReference type="SUPFAM" id="SSF49464">
    <property type="entry name" value="Carboxypeptidase regulatory domain-like"/>
    <property type="match status" value="1"/>
</dbReference>
<dbReference type="SUPFAM" id="SSF56935">
    <property type="entry name" value="Porins"/>
    <property type="match status" value="1"/>
</dbReference>
<dbReference type="Proteomes" id="UP001589589">
    <property type="component" value="Unassembled WGS sequence"/>
</dbReference>
<proteinExistence type="predicted"/>
<evidence type="ECO:0000313" key="6">
    <source>
        <dbReference type="Proteomes" id="UP001589589"/>
    </source>
</evidence>
<keyword evidence="2" id="KW-0472">Membrane</keyword>
<name>A0ABV5FQ07_9FLAO</name>
<evidence type="ECO:0000256" key="4">
    <source>
        <dbReference type="SAM" id="SignalP"/>
    </source>
</evidence>
<keyword evidence="4" id="KW-0732">Signal</keyword>
<organism evidence="5 6">
    <name type="scientific">Flavobacterium branchiarum</name>
    <dbReference type="NCBI Taxonomy" id="1114870"/>
    <lineage>
        <taxon>Bacteria</taxon>
        <taxon>Pseudomonadati</taxon>
        <taxon>Bacteroidota</taxon>
        <taxon>Flavobacteriia</taxon>
        <taxon>Flavobacteriales</taxon>
        <taxon>Flavobacteriaceae</taxon>
        <taxon>Flavobacterium</taxon>
    </lineage>
</organism>
<dbReference type="Pfam" id="PF13715">
    <property type="entry name" value="CarbopepD_reg_2"/>
    <property type="match status" value="1"/>
</dbReference>
<accession>A0ABV5FQ07</accession>
<sequence>MIFCFIKKYATIILLISQAGIAFAQNETGFRGKIIDSKTQNALQYVVVSIQNSTILQLTSSDGTFKLVLQSEGNQLLLLHSQGYKDLLFPVKVVSGEMIDLGVLVLEEDHQIGSEASVIALSESDLTEDNSSSDSTSGLLQSSRDAFMQASAFNWGQARFRMRGLDSEHAKLTINGITMNKMYDGRPQWGNWGGLNDATRNQEFSVGGATSDYTFGGILGAQQINTRASIYRASSRITFSSSNTNYSHRVMGTYATGLMSTGWSYVISAAKRKANEGFFEGTNYDADSFFMSIEKKINTQHSFNFTGFYTPNSKGKNSPNTAEVTQLTSEKYNSYWGWQNGKKRNARIKKVEEPILILNHFFKIDDKITLNSSVAYQFGKVSNSNIDYQNANSPDPIHYRKLPSFYSSIYTKDKGEHSGDFTPDYENSKNNKLLFLENSQIDWNELYRTNQTLLPNSSGMGANYSPAKSHYVLYEGRTDDITIAFNSNINSQLTENIIFNGGFTFRKLKSHNYQLLTDLLGGLYYEDVDLFYKGDQSQSDLINPNRKVGVGDFYRYNYNFLANTIDFFTQFKFAYRKVDFHLAQAFSSSTYQREGLYQNGIYANNSFGKSKKVNFENFAFKGGLTYKISGKQWLFFNGVYLTQAPTIRNTFPNARLNNSIVDGIESTNVSSVEGNYIFRSPKIKARLTGYYSLIKNATQTSFFYAEGIFDMGAGSSNANAFVSQILTHFNKKNIGGELSFEYQISPILKTILSVAYGQYTYDSNPNVIITNDARASVENSNPVFNFGTAILKNYKQPGMPQQAYSFGVEYRNPKYWWLGSNINYLSNSYIDVSPISRTAQFYINPKNSFPFPEASKERAKVLLKQEKFSPISLLNITGGKSWRIRGKYVSLFVSINNALNKTYKTGGFEQARNANFRRLDQQEASGTPSFGPKYFYGYGRTYFGNLAINL</sequence>
<evidence type="ECO:0000256" key="1">
    <source>
        <dbReference type="ARBA" id="ARBA00004442"/>
    </source>
</evidence>
<comment type="subcellular location">
    <subcellularLocation>
        <location evidence="1">Cell outer membrane</location>
    </subcellularLocation>
</comment>
<evidence type="ECO:0000256" key="3">
    <source>
        <dbReference type="ARBA" id="ARBA00023237"/>
    </source>
</evidence>
<comment type="caution">
    <text evidence="5">The sequence shown here is derived from an EMBL/GenBank/DDBJ whole genome shotgun (WGS) entry which is preliminary data.</text>
</comment>
<dbReference type="Gene3D" id="2.40.170.20">
    <property type="entry name" value="TonB-dependent receptor, beta-barrel domain"/>
    <property type="match status" value="1"/>
</dbReference>
<dbReference type="EMBL" id="JBHMEX010000052">
    <property type="protein sequence ID" value="MFB9065457.1"/>
    <property type="molecule type" value="Genomic_DNA"/>
</dbReference>
<evidence type="ECO:0000313" key="5">
    <source>
        <dbReference type="EMBL" id="MFB9065457.1"/>
    </source>
</evidence>
<gene>
    <name evidence="5" type="ORF">ACFFUQ_15655</name>
</gene>
<keyword evidence="3" id="KW-0998">Cell outer membrane</keyword>
<reference evidence="5 6" key="1">
    <citation type="submission" date="2024-09" db="EMBL/GenBank/DDBJ databases">
        <authorList>
            <person name="Sun Q."/>
            <person name="Mori K."/>
        </authorList>
    </citation>
    <scope>NUCLEOTIDE SEQUENCE [LARGE SCALE GENOMIC DNA]</scope>
    <source>
        <strain evidence="5 6">CECT 7908</strain>
    </source>
</reference>
<dbReference type="InterPro" id="IPR008969">
    <property type="entry name" value="CarboxyPept-like_regulatory"/>
</dbReference>
<protein>
    <submittedName>
        <fullName evidence="5">Carboxypeptidase-like regulatory domain-containing protein</fullName>
    </submittedName>
</protein>